<name>A0A1L5PF18_RHIET</name>
<organism evidence="1 2">
    <name type="scientific">Rhizobium etli 8C-3</name>
    <dbReference type="NCBI Taxonomy" id="538025"/>
    <lineage>
        <taxon>Bacteria</taxon>
        <taxon>Pseudomonadati</taxon>
        <taxon>Pseudomonadota</taxon>
        <taxon>Alphaproteobacteria</taxon>
        <taxon>Hyphomicrobiales</taxon>
        <taxon>Rhizobiaceae</taxon>
        <taxon>Rhizobium/Agrobacterium group</taxon>
        <taxon>Rhizobium</taxon>
    </lineage>
</organism>
<keyword evidence="1" id="KW-0614">Plasmid</keyword>
<accession>A0A1L5PF18</accession>
<evidence type="ECO:0000313" key="2">
    <source>
        <dbReference type="Proteomes" id="UP000185109"/>
    </source>
</evidence>
<evidence type="ECO:0000313" key="1">
    <source>
        <dbReference type="EMBL" id="APO78672.1"/>
    </source>
</evidence>
<proteinExistence type="predicted"/>
<gene>
    <name evidence="1" type="ORF">AM571_PC00936</name>
</gene>
<dbReference type="Proteomes" id="UP000185109">
    <property type="component" value="Plasmid pRsp8C3c"/>
</dbReference>
<dbReference type="AlphaFoldDB" id="A0A1L5PF18"/>
<geneLocation type="plasmid" evidence="2">
    <name>prsp8c3c</name>
</geneLocation>
<reference evidence="1 2" key="1">
    <citation type="submission" date="2016-09" db="EMBL/GenBank/DDBJ databases">
        <title>The complete genome sequences of Rhizobium gallicum, symbiovars gallicum and phaseoli, symbionts associated to common bean (Phaseolus vulgaris).</title>
        <authorList>
            <person name="Bustos P."/>
            <person name="Santamaria R.I."/>
            <person name="Perez-Carrascal O.M."/>
            <person name="Juarez S."/>
            <person name="Lozano L."/>
            <person name="Martinez-Flores I."/>
            <person name="Martinez-Romero E."/>
            <person name="Cevallos M."/>
            <person name="Romero D."/>
            <person name="Davila G."/>
            <person name="Gonzalez V."/>
        </authorList>
    </citation>
    <scope>NUCLEOTIDE SEQUENCE [LARGE SCALE GENOMIC DNA]</scope>
    <source>
        <strain evidence="1 2">8C-3</strain>
        <plasmid evidence="2">Plasmid prsp8c3c</plasmid>
    </source>
</reference>
<protein>
    <submittedName>
        <fullName evidence="1">Uncharacterized protein</fullName>
    </submittedName>
</protein>
<dbReference type="EMBL" id="CP017244">
    <property type="protein sequence ID" value="APO78672.1"/>
    <property type="molecule type" value="Genomic_DNA"/>
</dbReference>
<sequence>MEPASRHPNIPRTILLDLPWKSCSTAILKDEMPVLLEARSAQLSAAPCSVQHVPFISLPPVADP</sequence>